<accession>A0A2U2N2D7</accession>
<keyword evidence="7" id="KW-0653">Protein transport</keyword>
<dbReference type="RefSeq" id="WP_109678463.1">
    <property type="nucleotide sequence ID" value="NZ_CP086615.1"/>
</dbReference>
<dbReference type="OrthoDB" id="9793581at2"/>
<dbReference type="GO" id="GO:0005886">
    <property type="term" value="C:plasma membrane"/>
    <property type="evidence" value="ECO:0007669"/>
    <property type="project" value="UniProtKB-SubCell"/>
</dbReference>
<sequence length="140" mass="15481">MNLRPRRREDPEINLTPLIDVVFLMLIFFMVSTTFLRESDLQVSLPEASTEVTAEENAPVELTINRQGSFFINGEALVNSRPETLRRALEDAIGAREAASVRVVVRADAESAHRLVVRALDAAGQVGLRRVGIATIPVEE</sequence>
<keyword evidence="6 8" id="KW-0472">Membrane</keyword>
<evidence type="ECO:0000256" key="3">
    <source>
        <dbReference type="ARBA" id="ARBA00022475"/>
    </source>
</evidence>
<dbReference type="GO" id="GO:0022857">
    <property type="term" value="F:transmembrane transporter activity"/>
    <property type="evidence" value="ECO:0007669"/>
    <property type="project" value="InterPro"/>
</dbReference>
<keyword evidence="3" id="KW-1003">Cell membrane</keyword>
<protein>
    <submittedName>
        <fullName evidence="9">Biopolymer transporter ExbD</fullName>
    </submittedName>
</protein>
<evidence type="ECO:0000313" key="9">
    <source>
        <dbReference type="EMBL" id="PWG63227.1"/>
    </source>
</evidence>
<evidence type="ECO:0000256" key="1">
    <source>
        <dbReference type="ARBA" id="ARBA00004162"/>
    </source>
</evidence>
<evidence type="ECO:0000256" key="2">
    <source>
        <dbReference type="ARBA" id="ARBA00005811"/>
    </source>
</evidence>
<dbReference type="Gene3D" id="3.30.420.270">
    <property type="match status" value="1"/>
</dbReference>
<gene>
    <name evidence="9" type="ORF">DEM34_09120</name>
</gene>
<keyword evidence="7" id="KW-0813">Transport</keyword>
<evidence type="ECO:0000256" key="7">
    <source>
        <dbReference type="RuleBase" id="RU003879"/>
    </source>
</evidence>
<dbReference type="Pfam" id="PF02472">
    <property type="entry name" value="ExbD"/>
    <property type="match status" value="1"/>
</dbReference>
<dbReference type="InterPro" id="IPR003400">
    <property type="entry name" value="ExbD"/>
</dbReference>
<evidence type="ECO:0000313" key="10">
    <source>
        <dbReference type="Proteomes" id="UP000245474"/>
    </source>
</evidence>
<comment type="caution">
    <text evidence="9">The sequence shown here is derived from an EMBL/GenBank/DDBJ whole genome shotgun (WGS) entry which is preliminary data.</text>
</comment>
<evidence type="ECO:0000256" key="4">
    <source>
        <dbReference type="ARBA" id="ARBA00022692"/>
    </source>
</evidence>
<dbReference type="EMBL" id="QFFI01000012">
    <property type="protein sequence ID" value="PWG63227.1"/>
    <property type="molecule type" value="Genomic_DNA"/>
</dbReference>
<proteinExistence type="inferred from homology"/>
<keyword evidence="10" id="KW-1185">Reference proteome</keyword>
<name>A0A2U2N2D7_9GAMM</name>
<dbReference type="GO" id="GO:0015031">
    <property type="term" value="P:protein transport"/>
    <property type="evidence" value="ECO:0007669"/>
    <property type="project" value="UniProtKB-KW"/>
</dbReference>
<evidence type="ECO:0000256" key="8">
    <source>
        <dbReference type="SAM" id="Phobius"/>
    </source>
</evidence>
<feature type="transmembrane region" description="Helical" evidence="8">
    <location>
        <begin position="12"/>
        <end position="36"/>
    </location>
</feature>
<organism evidence="9 10">
    <name type="scientific">Sediminicurvatus halobius</name>
    <dbReference type="NCBI Taxonomy" id="2182432"/>
    <lineage>
        <taxon>Bacteria</taxon>
        <taxon>Pseudomonadati</taxon>
        <taxon>Pseudomonadota</taxon>
        <taxon>Gammaproteobacteria</taxon>
        <taxon>Chromatiales</taxon>
        <taxon>Ectothiorhodospiraceae</taxon>
        <taxon>Sediminicurvatus</taxon>
    </lineage>
</organism>
<keyword evidence="5 8" id="KW-1133">Transmembrane helix</keyword>
<dbReference type="PANTHER" id="PTHR30558:SF3">
    <property type="entry name" value="BIOPOLYMER TRANSPORT PROTEIN EXBD-RELATED"/>
    <property type="match status" value="1"/>
</dbReference>
<dbReference type="AlphaFoldDB" id="A0A2U2N2D7"/>
<reference evidence="9 10" key="1">
    <citation type="submission" date="2018-05" db="EMBL/GenBank/DDBJ databases">
        <title>Spiribacter halobius sp. nov., a moderately halophilic bacterium isolated from marine solar saltern.</title>
        <authorList>
            <person name="Zheng W.-S."/>
            <person name="Lu D.-C."/>
            <person name="Du Z.-J."/>
        </authorList>
    </citation>
    <scope>NUCLEOTIDE SEQUENCE [LARGE SCALE GENOMIC DNA]</scope>
    <source>
        <strain evidence="9 10">E85</strain>
    </source>
</reference>
<comment type="subcellular location">
    <subcellularLocation>
        <location evidence="1">Cell membrane</location>
        <topology evidence="1">Single-pass membrane protein</topology>
    </subcellularLocation>
    <subcellularLocation>
        <location evidence="7">Cell membrane</location>
        <topology evidence="7">Single-pass type II membrane protein</topology>
    </subcellularLocation>
</comment>
<dbReference type="PANTHER" id="PTHR30558">
    <property type="entry name" value="EXBD MEMBRANE COMPONENT OF PMF-DRIVEN MACROMOLECULE IMPORT SYSTEM"/>
    <property type="match status" value="1"/>
</dbReference>
<evidence type="ECO:0000256" key="5">
    <source>
        <dbReference type="ARBA" id="ARBA00022989"/>
    </source>
</evidence>
<evidence type="ECO:0000256" key="6">
    <source>
        <dbReference type="ARBA" id="ARBA00023136"/>
    </source>
</evidence>
<dbReference type="Proteomes" id="UP000245474">
    <property type="component" value="Unassembled WGS sequence"/>
</dbReference>
<keyword evidence="4 7" id="KW-0812">Transmembrane</keyword>
<comment type="similarity">
    <text evidence="2 7">Belongs to the ExbD/TolR family.</text>
</comment>